<keyword evidence="2" id="KW-1133">Transmembrane helix</keyword>
<keyword evidence="4" id="KW-1185">Reference proteome</keyword>
<keyword evidence="2" id="KW-0472">Membrane</keyword>
<feature type="transmembrane region" description="Helical" evidence="2">
    <location>
        <begin position="101"/>
        <end position="124"/>
    </location>
</feature>
<evidence type="ECO:0000313" key="3">
    <source>
        <dbReference type="EMBL" id="SJN40351.1"/>
    </source>
</evidence>
<feature type="transmembrane region" description="Helical" evidence="2">
    <location>
        <begin position="168"/>
        <end position="190"/>
    </location>
</feature>
<feature type="region of interest" description="Disordered" evidence="1">
    <location>
        <begin position="333"/>
        <end position="407"/>
    </location>
</feature>
<gene>
    <name evidence="3" type="ORF">FM119_11890</name>
</gene>
<keyword evidence="2" id="KW-0812">Transmembrane</keyword>
<proteinExistence type="predicted"/>
<dbReference type="AlphaFoldDB" id="A0A1R4K7E6"/>
<dbReference type="Proteomes" id="UP000196778">
    <property type="component" value="Unassembled WGS sequence"/>
</dbReference>
<feature type="compositionally biased region" description="Low complexity" evidence="1">
    <location>
        <begin position="333"/>
        <end position="353"/>
    </location>
</feature>
<feature type="transmembrane region" description="Helical" evidence="2">
    <location>
        <begin position="32"/>
        <end position="50"/>
    </location>
</feature>
<dbReference type="EMBL" id="FUKR01000070">
    <property type="protein sequence ID" value="SJN40351.1"/>
    <property type="molecule type" value="Genomic_DNA"/>
</dbReference>
<feature type="compositionally biased region" description="Low complexity" evidence="1">
    <location>
        <begin position="375"/>
        <end position="393"/>
    </location>
</feature>
<evidence type="ECO:0000256" key="1">
    <source>
        <dbReference type="SAM" id="MobiDB-lite"/>
    </source>
</evidence>
<feature type="transmembrane region" description="Helical" evidence="2">
    <location>
        <begin position="62"/>
        <end position="81"/>
    </location>
</feature>
<feature type="transmembrane region" description="Helical" evidence="2">
    <location>
        <begin position="136"/>
        <end position="156"/>
    </location>
</feature>
<evidence type="ECO:0000313" key="4">
    <source>
        <dbReference type="Proteomes" id="UP000196778"/>
    </source>
</evidence>
<sequence>MWIAIGAVIASALVCVVWVLVGDDGNAIIGRAFLTILLLAAFAGVALYDASAAARRRQWESLLSLGGWVLILALAMIKIWMPFRDSFDYYFASDSAFVRTFQLIGIVLVIRLAILHVQLFSRLLTNRADRFARIDGFITIGLVAVLAVLLVIPLVFTDYVFHSIYYRAAVAVAILATVGTVLVPLFRLLSSAGSTKEPARAAQAAPQRGFDALGAGYSAPTGDDTGSGVATQVPAGQGSVVAGPAHTTQAQAGVPARESVPSHSRQPGAPIPRNLPTRFGWPLFADGRTPLPVLHNGAPDLDAYYTGRLSASARVMTDAEWDTLRVTFERAQSAPASAPAAGAATGAATGASPVDGGATHADVPPVDPPAEHGGTDAPSTGGTGSATGDAPGSDAVQAGDGSSAGSD</sequence>
<evidence type="ECO:0000256" key="2">
    <source>
        <dbReference type="SAM" id="Phobius"/>
    </source>
</evidence>
<reference evidence="4" key="1">
    <citation type="submission" date="2017-02" db="EMBL/GenBank/DDBJ databases">
        <authorList>
            <person name="Dridi B."/>
        </authorList>
    </citation>
    <scope>NUCLEOTIDE SEQUENCE [LARGE SCALE GENOMIC DNA]</scope>
    <source>
        <strain evidence="4">EB411</strain>
    </source>
</reference>
<name>A0A1R4K7E6_9MICO</name>
<organism evidence="3 4">
    <name type="scientific">Mycetocola reblochoni REB411</name>
    <dbReference type="NCBI Taxonomy" id="1255698"/>
    <lineage>
        <taxon>Bacteria</taxon>
        <taxon>Bacillati</taxon>
        <taxon>Actinomycetota</taxon>
        <taxon>Actinomycetes</taxon>
        <taxon>Micrococcales</taxon>
        <taxon>Microbacteriaceae</taxon>
        <taxon>Mycetocola</taxon>
    </lineage>
</organism>
<accession>A0A1R4K7E6</accession>
<feature type="region of interest" description="Disordered" evidence="1">
    <location>
        <begin position="221"/>
        <end position="274"/>
    </location>
</feature>
<protein>
    <submittedName>
        <fullName evidence="3">Uncharacterized protein</fullName>
    </submittedName>
</protein>